<dbReference type="Gene3D" id="3.40.190.10">
    <property type="entry name" value="Periplasmic binding protein-like II"/>
    <property type="match status" value="2"/>
</dbReference>
<organism evidence="6 7">
    <name type="scientific">Candidatus Thermofonsia Clade 1 bacterium</name>
    <dbReference type="NCBI Taxonomy" id="2364210"/>
    <lineage>
        <taxon>Bacteria</taxon>
        <taxon>Bacillati</taxon>
        <taxon>Chloroflexota</taxon>
        <taxon>Candidatus Thermofontia</taxon>
        <taxon>Candidatus Thermofonsia Clade 1</taxon>
    </lineage>
</organism>
<dbReference type="InterPro" id="IPR006059">
    <property type="entry name" value="SBP"/>
</dbReference>
<evidence type="ECO:0000313" key="7">
    <source>
        <dbReference type="Proteomes" id="UP000229681"/>
    </source>
</evidence>
<dbReference type="PANTHER" id="PTHR30006">
    <property type="entry name" value="THIAMINE-BINDING PERIPLASMIC PROTEIN-RELATED"/>
    <property type="match status" value="1"/>
</dbReference>
<evidence type="ECO:0000256" key="1">
    <source>
        <dbReference type="ARBA" id="ARBA00008520"/>
    </source>
</evidence>
<reference evidence="6 7" key="1">
    <citation type="submission" date="2017-11" db="EMBL/GenBank/DDBJ databases">
        <title>Evolution of Phototrophy in the Chloroflexi Phylum Driven by Horizontal Gene Transfer.</title>
        <authorList>
            <person name="Ward L.M."/>
            <person name="Hemp J."/>
            <person name="Shih P.M."/>
            <person name="Mcglynn S.E."/>
            <person name="Fischer W."/>
        </authorList>
    </citation>
    <scope>NUCLEOTIDE SEQUENCE [LARGE SCALE GENOMIC DNA]</scope>
    <source>
        <strain evidence="6">JP3_13</strain>
    </source>
</reference>
<dbReference type="InterPro" id="IPR026045">
    <property type="entry name" value="Ferric-bd"/>
</dbReference>
<keyword evidence="2" id="KW-0406">Ion transport</keyword>
<gene>
    <name evidence="6" type="ORF">CUN49_03175</name>
</gene>
<dbReference type="GO" id="GO:0006826">
    <property type="term" value="P:iron ion transport"/>
    <property type="evidence" value="ECO:0007669"/>
    <property type="project" value="UniProtKB-KW"/>
</dbReference>
<comment type="caution">
    <text evidence="6">The sequence shown here is derived from an EMBL/GenBank/DDBJ whole genome shotgun (WGS) entry which is preliminary data.</text>
</comment>
<evidence type="ECO:0000256" key="4">
    <source>
        <dbReference type="PIRSR" id="PIRSR002825-1"/>
    </source>
</evidence>
<keyword evidence="2" id="KW-0813">Transport</keyword>
<dbReference type="PIRSF" id="PIRSF002825">
    <property type="entry name" value="CfbpA"/>
    <property type="match status" value="1"/>
</dbReference>
<evidence type="ECO:0000256" key="2">
    <source>
        <dbReference type="ARBA" id="ARBA00022496"/>
    </source>
</evidence>
<feature type="binding site" evidence="4">
    <location>
        <position position="230"/>
    </location>
    <ligand>
        <name>Fe cation</name>
        <dbReference type="ChEBI" id="CHEBI:24875"/>
    </ligand>
</feature>
<evidence type="ECO:0000256" key="5">
    <source>
        <dbReference type="SAM" id="SignalP"/>
    </source>
</evidence>
<dbReference type="SUPFAM" id="SSF53850">
    <property type="entry name" value="Periplasmic binding protein-like II"/>
    <property type="match status" value="1"/>
</dbReference>
<keyword evidence="4" id="KW-0408">Iron</keyword>
<keyword evidence="4" id="KW-0479">Metal-binding</keyword>
<feature type="binding site" evidence="4">
    <location>
        <position position="229"/>
    </location>
    <ligand>
        <name>Fe cation</name>
        <dbReference type="ChEBI" id="CHEBI:24875"/>
    </ligand>
</feature>
<protein>
    <submittedName>
        <fullName evidence="6">Fe(3+) ABC transporter substrate-binding protein</fullName>
    </submittedName>
</protein>
<dbReference type="Pfam" id="PF01547">
    <property type="entry name" value="SBP_bac_1"/>
    <property type="match status" value="1"/>
</dbReference>
<accession>A0A2M8PH50</accession>
<dbReference type="Proteomes" id="UP000229681">
    <property type="component" value="Unassembled WGS sequence"/>
</dbReference>
<keyword evidence="2" id="KW-0410">Iron transport</keyword>
<dbReference type="GO" id="GO:0030288">
    <property type="term" value="C:outer membrane-bounded periplasmic space"/>
    <property type="evidence" value="ECO:0007669"/>
    <property type="project" value="TreeGrafter"/>
</dbReference>
<dbReference type="EMBL" id="PGTM01000026">
    <property type="protein sequence ID" value="PJF36879.1"/>
    <property type="molecule type" value="Genomic_DNA"/>
</dbReference>
<feature type="signal peptide" evidence="5">
    <location>
        <begin position="1"/>
        <end position="27"/>
    </location>
</feature>
<name>A0A2M8PH50_9CHLR</name>
<sequence length="346" mass="37717">MELSMPNLRRLVTLALLAALIFAGVNAAAAQGRQFVNVYSSRHYGAMEQMFVEFTNETGIEVRLSQGSPQALLTRLEQEGPQTPADVFFSVDTGTLVLAAEKGLFQPIDSEVLRANVPEALRDPENRWFGLSQRLRTIVYNPQKVDPSELSTYEALADPKWSGRLCLRPATHIYTISLVASMIAALGEEKAEEVVRGWVANKPQLIDSDTRILETIAAGGCDVGITNHYYVGRLYAQNPDFNVKIFWANQADRGVHRNVAGAGVTANAANRENAIKLLEWLSDAEKGQAADQSGLPGGNYEFPVNAKAPINAIIASFGTPKIDDLPLTELGKYQQAAIDLLGRAGY</sequence>
<feature type="binding site" evidence="4">
    <location>
        <position position="43"/>
    </location>
    <ligand>
        <name>Fe cation</name>
        <dbReference type="ChEBI" id="CHEBI:24875"/>
    </ligand>
</feature>
<dbReference type="GO" id="GO:0046872">
    <property type="term" value="F:metal ion binding"/>
    <property type="evidence" value="ECO:0007669"/>
    <property type="project" value="UniProtKB-KW"/>
</dbReference>
<evidence type="ECO:0000313" key="6">
    <source>
        <dbReference type="EMBL" id="PJF36879.1"/>
    </source>
</evidence>
<comment type="similarity">
    <text evidence="1">Belongs to the bacterial solute-binding protein 1 family.</text>
</comment>
<dbReference type="PANTHER" id="PTHR30006:SF15">
    <property type="entry name" value="IRON-UTILIZATION PERIPLASMIC PROTEIN"/>
    <property type="match status" value="1"/>
</dbReference>
<evidence type="ECO:0000256" key="3">
    <source>
        <dbReference type="ARBA" id="ARBA00022729"/>
    </source>
</evidence>
<dbReference type="AlphaFoldDB" id="A0A2M8PH50"/>
<proteinExistence type="inferred from homology"/>
<keyword evidence="3 5" id="KW-0732">Signal</keyword>
<feature type="chain" id="PRO_5014935237" evidence="5">
    <location>
        <begin position="28"/>
        <end position="346"/>
    </location>
</feature>